<dbReference type="EMBL" id="QZJW01000012">
    <property type="protein sequence ID" value="RJO61730.1"/>
    <property type="molecule type" value="Genomic_DNA"/>
</dbReference>
<protein>
    <recommendedName>
        <fullName evidence="9">Protein translocase subunit SecD</fullName>
    </recommendedName>
</protein>
<dbReference type="InterPro" id="IPR048631">
    <property type="entry name" value="SecD_1st"/>
</dbReference>
<accession>A0A419DFC4</accession>
<dbReference type="GO" id="GO:0043952">
    <property type="term" value="P:protein transport by the Sec complex"/>
    <property type="evidence" value="ECO:0007669"/>
    <property type="project" value="UniProtKB-UniRule"/>
</dbReference>
<feature type="domain" description="Protein export membrane protein SecD/SecF C-terminal" evidence="10">
    <location>
        <begin position="245"/>
        <end position="416"/>
    </location>
</feature>
<dbReference type="Proteomes" id="UP000285655">
    <property type="component" value="Unassembled WGS sequence"/>
</dbReference>
<dbReference type="InterPro" id="IPR048634">
    <property type="entry name" value="SecD_SecF_C"/>
</dbReference>
<proteinExistence type="inferred from homology"/>
<evidence type="ECO:0000256" key="7">
    <source>
        <dbReference type="ARBA" id="ARBA00023010"/>
    </source>
</evidence>
<comment type="function">
    <text evidence="9">Part of the Sec protein translocase complex. Interacts with the SecYEG preprotein conducting channel. SecDF uses the proton motive force (PMF) to complete protein translocation after the ATP-dependent function of SecA.</text>
</comment>
<evidence type="ECO:0000256" key="1">
    <source>
        <dbReference type="ARBA" id="ARBA00004651"/>
    </source>
</evidence>
<comment type="similarity">
    <text evidence="9">Belongs to the SecD/SecF family. SecD subfamily.</text>
</comment>
<dbReference type="Pfam" id="PF02355">
    <property type="entry name" value="SecD_SecF_C"/>
    <property type="match status" value="1"/>
</dbReference>
<keyword evidence="4 9" id="KW-0812">Transmembrane</keyword>
<dbReference type="Gene3D" id="1.20.1640.10">
    <property type="entry name" value="Multidrug efflux transporter AcrB transmembrane domain"/>
    <property type="match status" value="1"/>
</dbReference>
<evidence type="ECO:0000256" key="4">
    <source>
        <dbReference type="ARBA" id="ARBA00022692"/>
    </source>
</evidence>
<dbReference type="PANTHER" id="PTHR30081">
    <property type="entry name" value="PROTEIN-EXPORT MEMBRANE PROTEIN SEC"/>
    <property type="match status" value="1"/>
</dbReference>
<dbReference type="GO" id="GO:0005886">
    <property type="term" value="C:plasma membrane"/>
    <property type="evidence" value="ECO:0007669"/>
    <property type="project" value="UniProtKB-SubCell"/>
</dbReference>
<comment type="subunit">
    <text evidence="9">Forms a complex with SecF. Part of the essential Sec protein translocation apparatus which comprises SecA, SecYEG and auxiliary proteins SecDF. Other proteins may also be involved.</text>
</comment>
<feature type="domain" description="Protein translocase subunit SecDF P1" evidence="11">
    <location>
        <begin position="78"/>
        <end position="137"/>
    </location>
</feature>
<dbReference type="GO" id="GO:0065002">
    <property type="term" value="P:intracellular protein transmembrane transport"/>
    <property type="evidence" value="ECO:0007669"/>
    <property type="project" value="UniProtKB-UniRule"/>
</dbReference>
<dbReference type="NCBIfam" id="TIGR01129">
    <property type="entry name" value="secD"/>
    <property type="match status" value="1"/>
</dbReference>
<dbReference type="AlphaFoldDB" id="A0A419DFC4"/>
<comment type="subcellular location">
    <subcellularLocation>
        <location evidence="1 9">Cell membrane</location>
        <topology evidence="1 9">Multi-pass membrane protein</topology>
    </subcellularLocation>
</comment>
<evidence type="ECO:0000256" key="2">
    <source>
        <dbReference type="ARBA" id="ARBA00022448"/>
    </source>
</evidence>
<feature type="transmembrane region" description="Helical" evidence="9">
    <location>
        <begin position="316"/>
        <end position="337"/>
    </location>
</feature>
<evidence type="ECO:0000259" key="10">
    <source>
        <dbReference type="Pfam" id="PF02355"/>
    </source>
</evidence>
<name>A0A419DFC4_9BACT</name>
<feature type="domain" description="SecDF P1 head subdomain" evidence="12">
    <location>
        <begin position="150"/>
        <end position="244"/>
    </location>
</feature>
<keyword evidence="7 9" id="KW-0811">Translocation</keyword>
<evidence type="ECO:0000256" key="5">
    <source>
        <dbReference type="ARBA" id="ARBA00022927"/>
    </source>
</evidence>
<dbReference type="GO" id="GO:0015450">
    <property type="term" value="F:protein-transporting ATPase activity"/>
    <property type="evidence" value="ECO:0007669"/>
    <property type="project" value="InterPro"/>
</dbReference>
<keyword evidence="3 9" id="KW-1003">Cell membrane</keyword>
<feature type="transmembrane region" description="Helical" evidence="9">
    <location>
        <begin position="267"/>
        <end position="285"/>
    </location>
</feature>
<dbReference type="InterPro" id="IPR055344">
    <property type="entry name" value="SecD_SecF_C_bact"/>
</dbReference>
<dbReference type="Gene3D" id="3.30.70.3220">
    <property type="match status" value="1"/>
</dbReference>
<dbReference type="SUPFAM" id="SSF82866">
    <property type="entry name" value="Multidrug efflux transporter AcrB transmembrane domain"/>
    <property type="match status" value="1"/>
</dbReference>
<dbReference type="HAMAP" id="MF_01463_B">
    <property type="entry name" value="SecD_B"/>
    <property type="match status" value="1"/>
</dbReference>
<evidence type="ECO:0000256" key="9">
    <source>
        <dbReference type="HAMAP-Rule" id="MF_01463"/>
    </source>
</evidence>
<comment type="caution">
    <text evidence="13">The sequence shown here is derived from an EMBL/GenBank/DDBJ whole genome shotgun (WGS) entry which is preliminary data.</text>
</comment>
<evidence type="ECO:0000259" key="11">
    <source>
        <dbReference type="Pfam" id="PF21760"/>
    </source>
</evidence>
<evidence type="ECO:0000256" key="6">
    <source>
        <dbReference type="ARBA" id="ARBA00022989"/>
    </source>
</evidence>
<dbReference type="NCBIfam" id="TIGR00916">
    <property type="entry name" value="2A0604s01"/>
    <property type="match status" value="1"/>
</dbReference>
<dbReference type="PRINTS" id="PR00702">
    <property type="entry name" value="ACRIFLAVINRP"/>
</dbReference>
<dbReference type="GO" id="GO:0006605">
    <property type="term" value="P:protein targeting"/>
    <property type="evidence" value="ECO:0007669"/>
    <property type="project" value="UniProtKB-UniRule"/>
</dbReference>
<evidence type="ECO:0000256" key="8">
    <source>
        <dbReference type="ARBA" id="ARBA00023136"/>
    </source>
</evidence>
<reference evidence="13 14" key="1">
    <citation type="journal article" date="2017" name="ISME J.">
        <title>Energy and carbon metabolisms in a deep terrestrial subsurface fluid microbial community.</title>
        <authorList>
            <person name="Momper L."/>
            <person name="Jungbluth S.P."/>
            <person name="Lee M.D."/>
            <person name="Amend J.P."/>
        </authorList>
    </citation>
    <scope>NUCLEOTIDE SEQUENCE [LARGE SCALE GENOMIC DNA]</scope>
    <source>
        <strain evidence="13">SURF_29</strain>
    </source>
</reference>
<dbReference type="InterPro" id="IPR022813">
    <property type="entry name" value="SecD/SecF_arch_bac"/>
</dbReference>
<dbReference type="Pfam" id="PF21760">
    <property type="entry name" value="SecD_1st"/>
    <property type="match status" value="1"/>
</dbReference>
<evidence type="ECO:0000313" key="13">
    <source>
        <dbReference type="EMBL" id="RJO61730.1"/>
    </source>
</evidence>
<feature type="transmembrane region" description="Helical" evidence="9">
    <location>
        <begin position="290"/>
        <end position="310"/>
    </location>
</feature>
<dbReference type="InterPro" id="IPR054384">
    <property type="entry name" value="SecDF_P1_head"/>
</dbReference>
<keyword evidence="2 9" id="KW-0813">Transport</keyword>
<dbReference type="FunFam" id="1.20.1640.10:FF:000004">
    <property type="entry name" value="Protein translocase subunit SecD"/>
    <property type="match status" value="1"/>
</dbReference>
<dbReference type="InterPro" id="IPR001036">
    <property type="entry name" value="Acrflvin-R"/>
</dbReference>
<comment type="caution">
    <text evidence="9">Lacks conserved residue(s) required for the propagation of feature annotation.</text>
</comment>
<dbReference type="PANTHER" id="PTHR30081:SF1">
    <property type="entry name" value="PROTEIN TRANSLOCASE SUBUNIT SECD"/>
    <property type="match status" value="1"/>
</dbReference>
<feature type="transmembrane region" description="Helical" evidence="9">
    <location>
        <begin position="369"/>
        <end position="387"/>
    </location>
</feature>
<organism evidence="13 14">
    <name type="scientific">candidate division WS5 bacterium</name>
    <dbReference type="NCBI Taxonomy" id="2093353"/>
    <lineage>
        <taxon>Bacteria</taxon>
        <taxon>candidate division WS5</taxon>
    </lineage>
</organism>
<feature type="transmembrane region" description="Helical" evidence="9">
    <location>
        <begin position="393"/>
        <end position="417"/>
    </location>
</feature>
<dbReference type="Pfam" id="PF22599">
    <property type="entry name" value="SecDF_P1_head"/>
    <property type="match status" value="1"/>
</dbReference>
<keyword evidence="5 9" id="KW-0653">Protein transport</keyword>
<evidence type="ECO:0000256" key="3">
    <source>
        <dbReference type="ARBA" id="ARBA00022475"/>
    </source>
</evidence>
<gene>
    <name evidence="9 13" type="primary">secD</name>
    <name evidence="13" type="ORF">C4544_01915</name>
</gene>
<sequence length="437" mass="47508">MKKRKNWIRVVFILALLLGALLVVWPGKGLHLVFKPLKIDWKAPDFKIKEGLDLQGGTHIVYSADLAGLSDDKKGEAMESLRKVIENRINAFGVAEPVIQTSKLGSEDRLTVELPGIQNVQEAMDLIGKTAELEFKETGADPSGMPQGFGLTGKDLKKASQTFDQNTNQPNVSLEFNDEGAKKFEEATARNVGKPIYIFLDGQVISAPNVNEKISGGKAVITGQFDVKEAKNLAIQLNAGALPVSIKVIEQRTIGATLGQEAIKKSVFAGAIGIVLVIIFMALYYRLPGIVADIALLLYTIFVLAIFKIFGVTLTLAGVAAFILSVGMAVDANVLIFERMKEELRSGKSIPSALEIGFKRAWTSIRDSNLASIITAAILFSFGSGIIKGFAVVLIIGVLTSMFTAVFVTRTFMRVVVRRKIFTSQRLYLGAKKEAEK</sequence>
<keyword evidence="8 9" id="KW-0472">Membrane</keyword>
<evidence type="ECO:0000313" key="14">
    <source>
        <dbReference type="Proteomes" id="UP000285655"/>
    </source>
</evidence>
<dbReference type="InterPro" id="IPR005791">
    <property type="entry name" value="SecD"/>
</dbReference>
<evidence type="ECO:0000259" key="12">
    <source>
        <dbReference type="Pfam" id="PF22599"/>
    </source>
</evidence>
<keyword evidence="6 9" id="KW-1133">Transmembrane helix</keyword>